<comment type="caution">
    <text evidence="1">The sequence shown here is derived from an EMBL/GenBank/DDBJ whole genome shotgun (WGS) entry which is preliminary data.</text>
</comment>
<sequence>TAGQHVSPEILAVHTAWIKGSKEIVGLMLMTMEPEIQQNLENLHAHEKLLELKTLFAQQAEQELLQTTRDFHSCKQEERQLVSSYVLKMKGY</sequence>
<organism evidence="1">
    <name type="scientific">Tanacetum cinerariifolium</name>
    <name type="common">Dalmatian daisy</name>
    <name type="synonym">Chrysanthemum cinerariifolium</name>
    <dbReference type="NCBI Taxonomy" id="118510"/>
    <lineage>
        <taxon>Eukaryota</taxon>
        <taxon>Viridiplantae</taxon>
        <taxon>Streptophyta</taxon>
        <taxon>Embryophyta</taxon>
        <taxon>Tracheophyta</taxon>
        <taxon>Spermatophyta</taxon>
        <taxon>Magnoliopsida</taxon>
        <taxon>eudicotyledons</taxon>
        <taxon>Gunneridae</taxon>
        <taxon>Pentapetalae</taxon>
        <taxon>asterids</taxon>
        <taxon>campanulids</taxon>
        <taxon>Asterales</taxon>
        <taxon>Asteraceae</taxon>
        <taxon>Asteroideae</taxon>
        <taxon>Anthemideae</taxon>
        <taxon>Anthemidinae</taxon>
        <taxon>Tanacetum</taxon>
    </lineage>
</organism>
<evidence type="ECO:0000313" key="1">
    <source>
        <dbReference type="EMBL" id="GFD20320.1"/>
    </source>
</evidence>
<dbReference type="EMBL" id="BKCJ011321366">
    <property type="protein sequence ID" value="GFD20320.1"/>
    <property type="molecule type" value="Genomic_DNA"/>
</dbReference>
<name>A0A699UCU1_TANCI</name>
<reference evidence="1" key="1">
    <citation type="journal article" date="2019" name="Sci. Rep.">
        <title>Draft genome of Tanacetum cinerariifolium, the natural source of mosquito coil.</title>
        <authorList>
            <person name="Yamashiro T."/>
            <person name="Shiraishi A."/>
            <person name="Satake H."/>
            <person name="Nakayama K."/>
        </authorList>
    </citation>
    <scope>NUCLEOTIDE SEQUENCE</scope>
</reference>
<protein>
    <submittedName>
        <fullName evidence="1">Zinc finger, CCHC-type</fullName>
    </submittedName>
</protein>
<feature type="non-terminal residue" evidence="1">
    <location>
        <position position="1"/>
    </location>
</feature>
<proteinExistence type="predicted"/>
<accession>A0A699UCU1</accession>
<dbReference type="AlphaFoldDB" id="A0A699UCU1"/>
<gene>
    <name evidence="1" type="ORF">Tci_892289</name>
</gene>